<gene>
    <name evidence="3" type="ORF">HDA39_004305</name>
</gene>
<protein>
    <recommendedName>
        <fullName evidence="2">YCII-related domain-containing protein</fullName>
    </recommendedName>
</protein>
<dbReference type="InterPro" id="IPR005545">
    <property type="entry name" value="YCII"/>
</dbReference>
<dbReference type="EMBL" id="JACHMY010000001">
    <property type="protein sequence ID" value="MBB5837571.1"/>
    <property type="molecule type" value="Genomic_DNA"/>
</dbReference>
<evidence type="ECO:0000256" key="1">
    <source>
        <dbReference type="ARBA" id="ARBA00007689"/>
    </source>
</evidence>
<dbReference type="SUPFAM" id="SSF54909">
    <property type="entry name" value="Dimeric alpha+beta barrel"/>
    <property type="match status" value="1"/>
</dbReference>
<sequence>MTAYLISFEKGAMDHIAAEDWPDVGKAARAVCAEVEDAGVLVFSDGLSYDDGDVQHAVVAVDGVVTDGPYAEGRELIGGVLIVDVADREAALGWAAKIAGACRCAQDVRKFMTGPSGA</sequence>
<dbReference type="PANTHER" id="PTHR35174:SF3">
    <property type="entry name" value="BLL7171 PROTEIN"/>
    <property type="match status" value="1"/>
</dbReference>
<accession>A0A7W9MV55</accession>
<evidence type="ECO:0000313" key="3">
    <source>
        <dbReference type="EMBL" id="MBB5837571.1"/>
    </source>
</evidence>
<evidence type="ECO:0000259" key="2">
    <source>
        <dbReference type="Pfam" id="PF03795"/>
    </source>
</evidence>
<dbReference type="InterPro" id="IPR011008">
    <property type="entry name" value="Dimeric_a/b-barrel"/>
</dbReference>
<dbReference type="Pfam" id="PF03795">
    <property type="entry name" value="YCII"/>
    <property type="match status" value="1"/>
</dbReference>
<comment type="similarity">
    <text evidence="1">Belongs to the YciI family.</text>
</comment>
<dbReference type="Gene3D" id="3.30.70.1060">
    <property type="entry name" value="Dimeric alpha+beta barrel"/>
    <property type="match status" value="1"/>
</dbReference>
<organism evidence="3 4">
    <name type="scientific">Kribbella italica</name>
    <dbReference type="NCBI Taxonomy" id="1540520"/>
    <lineage>
        <taxon>Bacteria</taxon>
        <taxon>Bacillati</taxon>
        <taxon>Actinomycetota</taxon>
        <taxon>Actinomycetes</taxon>
        <taxon>Propionibacteriales</taxon>
        <taxon>Kribbellaceae</taxon>
        <taxon>Kribbella</taxon>
    </lineage>
</organism>
<dbReference type="RefSeq" id="WP_184797682.1">
    <property type="nucleotide sequence ID" value="NZ_JACHMY010000001.1"/>
</dbReference>
<reference evidence="3 4" key="1">
    <citation type="submission" date="2020-08" db="EMBL/GenBank/DDBJ databases">
        <title>Sequencing the genomes of 1000 actinobacteria strains.</title>
        <authorList>
            <person name="Klenk H.-P."/>
        </authorList>
    </citation>
    <scope>NUCLEOTIDE SEQUENCE [LARGE SCALE GENOMIC DNA]</scope>
    <source>
        <strain evidence="3 4">DSM 28967</strain>
    </source>
</reference>
<dbReference type="PANTHER" id="PTHR35174">
    <property type="entry name" value="BLL7171 PROTEIN-RELATED"/>
    <property type="match status" value="1"/>
</dbReference>
<proteinExistence type="inferred from homology"/>
<name>A0A7W9MV55_9ACTN</name>
<comment type="caution">
    <text evidence="3">The sequence shown here is derived from an EMBL/GenBank/DDBJ whole genome shotgun (WGS) entry which is preliminary data.</text>
</comment>
<dbReference type="Proteomes" id="UP000549971">
    <property type="component" value="Unassembled WGS sequence"/>
</dbReference>
<feature type="domain" description="YCII-related" evidence="2">
    <location>
        <begin position="44"/>
        <end position="98"/>
    </location>
</feature>
<dbReference type="AlphaFoldDB" id="A0A7W9MV55"/>
<evidence type="ECO:0000313" key="4">
    <source>
        <dbReference type="Proteomes" id="UP000549971"/>
    </source>
</evidence>
<keyword evidence="4" id="KW-1185">Reference proteome</keyword>